<name>A0A158JY06_9BURK</name>
<evidence type="ECO:0000313" key="1">
    <source>
        <dbReference type="EMBL" id="SAL73834.1"/>
    </source>
</evidence>
<dbReference type="Proteomes" id="UP000055019">
    <property type="component" value="Unassembled WGS sequence"/>
</dbReference>
<accession>A0A158JY06</accession>
<dbReference type="EMBL" id="FCOM02000021">
    <property type="protein sequence ID" value="SAL73834.1"/>
    <property type="molecule type" value="Genomic_DNA"/>
</dbReference>
<comment type="caution">
    <text evidence="1">The sequence shown here is derived from an EMBL/GenBank/DDBJ whole genome shotgun (WGS) entry which is preliminary data.</text>
</comment>
<evidence type="ECO:0000313" key="2">
    <source>
        <dbReference type="Proteomes" id="UP000055019"/>
    </source>
</evidence>
<reference evidence="1" key="1">
    <citation type="submission" date="2016-01" db="EMBL/GenBank/DDBJ databases">
        <authorList>
            <person name="Peeters C."/>
        </authorList>
    </citation>
    <scope>NUCLEOTIDE SEQUENCE [LARGE SCALE GENOMIC DNA]</scope>
    <source>
        <strain evidence="1">LMG 29317</strain>
    </source>
</reference>
<dbReference type="AlphaFoldDB" id="A0A158JY06"/>
<protein>
    <submittedName>
        <fullName evidence="1">Uncharacterized protein</fullName>
    </submittedName>
</protein>
<keyword evidence="2" id="KW-1185">Reference proteome</keyword>
<gene>
    <name evidence="1" type="ORF">AWB74_04553</name>
</gene>
<organism evidence="1 2">
    <name type="scientific">Caballeronia arvi</name>
    <dbReference type="NCBI Taxonomy" id="1777135"/>
    <lineage>
        <taxon>Bacteria</taxon>
        <taxon>Pseudomonadati</taxon>
        <taxon>Pseudomonadota</taxon>
        <taxon>Betaproteobacteria</taxon>
        <taxon>Burkholderiales</taxon>
        <taxon>Burkholderiaceae</taxon>
        <taxon>Caballeronia</taxon>
    </lineage>
</organism>
<proteinExistence type="predicted"/>
<sequence>MHVGEAEGQRRLADIGEHVAEERFMLFLTCTEPRLGDQITEVLSHTERVCAIVEQCADFLLNHLQRDVITDQVMPDEQRQPAFRTRFLRDGQP</sequence>